<gene>
    <name evidence="2" type="ORF">GJD93_06590</name>
</gene>
<reference evidence="3" key="1">
    <citation type="submission" date="2019-11" db="EMBL/GenBank/DDBJ databases">
        <title>Escherichia coli 1916D6.</title>
        <authorList>
            <person name="Yao H."/>
            <person name="Du X."/>
            <person name="Yu R."/>
            <person name="Li A."/>
        </authorList>
    </citation>
    <scope>NUCLEOTIDE SEQUENCE [LARGE SCALE GENOMIC DNA]</scope>
    <source>
        <strain evidence="3">19110F47</strain>
    </source>
</reference>
<dbReference type="RefSeq" id="WP_154320611.1">
    <property type="nucleotide sequence ID" value="NZ_CP046045.1"/>
</dbReference>
<name>A0AAP9GVI2_9GAMM</name>
<protein>
    <submittedName>
        <fullName evidence="2">Uncharacterized protein</fullName>
    </submittedName>
</protein>
<sequence length="96" mass="10736">MQEALDLGFLDVHGKKTDSTSVRMTHEALQAIDALAAMDDIKRSKWIRDAAIEKLLKFKKQHEYLSRAFGSTTNTVNTSSTNKESPVARTTEPDVQ</sequence>
<dbReference type="EMBL" id="CP046045">
    <property type="protein sequence ID" value="QGM27364.1"/>
    <property type="molecule type" value="Genomic_DNA"/>
</dbReference>
<dbReference type="Proteomes" id="UP000405075">
    <property type="component" value="Chromosome"/>
</dbReference>
<feature type="region of interest" description="Disordered" evidence="1">
    <location>
        <begin position="69"/>
        <end position="96"/>
    </location>
</feature>
<feature type="compositionally biased region" description="Low complexity" evidence="1">
    <location>
        <begin position="71"/>
        <end position="82"/>
    </location>
</feature>
<evidence type="ECO:0000256" key="1">
    <source>
        <dbReference type="SAM" id="MobiDB-lite"/>
    </source>
</evidence>
<organism evidence="2 3">
    <name type="scientific">Acinetobacter towneri</name>
    <dbReference type="NCBI Taxonomy" id="202956"/>
    <lineage>
        <taxon>Bacteria</taxon>
        <taxon>Pseudomonadati</taxon>
        <taxon>Pseudomonadota</taxon>
        <taxon>Gammaproteobacteria</taxon>
        <taxon>Moraxellales</taxon>
        <taxon>Moraxellaceae</taxon>
        <taxon>Acinetobacter</taxon>
    </lineage>
</organism>
<dbReference type="AlphaFoldDB" id="A0AAP9GVI2"/>
<proteinExistence type="predicted"/>
<evidence type="ECO:0000313" key="3">
    <source>
        <dbReference type="Proteomes" id="UP000405075"/>
    </source>
</evidence>
<accession>A0AAP9GVI2</accession>
<evidence type="ECO:0000313" key="2">
    <source>
        <dbReference type="EMBL" id="QGM27364.1"/>
    </source>
</evidence>